<evidence type="ECO:0000256" key="3">
    <source>
        <dbReference type="ARBA" id="ARBA00022840"/>
    </source>
</evidence>
<dbReference type="FunFam" id="3.40.50.300:FF:001197">
    <property type="entry name" value="Putative ATP-binding cassette family ATPase"/>
    <property type="match status" value="1"/>
</dbReference>
<feature type="domain" description="ABC transporter" evidence="6">
    <location>
        <begin position="633"/>
        <end position="849"/>
    </location>
</feature>
<dbReference type="PROSITE" id="PS50893">
    <property type="entry name" value="ABC_TRANSPORTER_2"/>
    <property type="match status" value="2"/>
</dbReference>
<dbReference type="OrthoDB" id="2110130at2759"/>
<proteinExistence type="predicted"/>
<feature type="domain" description="ABC transporter" evidence="6">
    <location>
        <begin position="221"/>
        <end position="512"/>
    </location>
</feature>
<dbReference type="PANTHER" id="PTHR19211:SF117">
    <property type="entry name" value="ATP-BINDING CASSETTE SUB-FAMILY F MEMBER 3"/>
    <property type="match status" value="1"/>
</dbReference>
<evidence type="ECO:0000259" key="6">
    <source>
        <dbReference type="PROSITE" id="PS50893"/>
    </source>
</evidence>
<evidence type="ECO:0000256" key="4">
    <source>
        <dbReference type="ARBA" id="ARBA00022990"/>
    </source>
</evidence>
<dbReference type="InterPro" id="IPR032781">
    <property type="entry name" value="ABC_tran_Xtn"/>
</dbReference>
<evidence type="ECO:0000313" key="7">
    <source>
        <dbReference type="EMBL" id="CBZ50617.1"/>
    </source>
</evidence>
<dbReference type="RefSeq" id="XP_003880650.1">
    <property type="nucleotide sequence ID" value="XM_003880601.1"/>
</dbReference>
<dbReference type="InterPro" id="IPR017871">
    <property type="entry name" value="ABC_transporter-like_CS"/>
</dbReference>
<sequence length="857" mass="93832">MGQESENILDALRAVTAGKVDDGTLEYMAGMLEEEGLAQLSVTTAVDLIGDFLHDAGVSKNEQEARAVCEKLLSLLRKDAPGGKDAGDPNEKQHGNSAGDDALDGAKRTDGDGSLSKPRDFAMPMKLGDMAGGLGVRSFDDPFLGLQQSSAKVNYNAPVLYGTDPEGAAAAAAAAQQQQCMQQQRERHLRQLKEWEKNKPPLPPPKRKHGDKQLKKMGEGILVDSFSIAVAGRELLIDAQLKLVKGRRYGLVGRGMDWLGIPSHVSVDSCQARDAFCFASNFAARRNGIGKSTLLSALARQEIHGVDPDIAIGMVEQEHLWGSETVLDAVLAVDEDRLRLLEEEEVLLKQEDQSDKVGRRLGVIYERLQEIDAANAEKTAATILRGLGFTESMQHMRVTALSGGWRMRVLLARCLFSNPDVLLLDEPTNHLDLEAVQWLTNYLSVNEGPAGDAQTMRCGKDKIVIVVSHAREFLNDVCTDMIHFTNQSLTYYKGDFDTFESVRAAQLLQQQRQAEAQQAKIKHVQSFIDKFRYNAKRGAVCCVWVCAAARGVCSASLVQSRIKLLSKLPMLDMVAEDPSLHFNFKEPEVLAAPLLQAEEVTFSYAPRKADGDEAAQDAKADGQETPDAASGEHAEQNTQKKEGGKLIVRGLNLNVDMDSRIALCGVNGSGKSTILKLLVGSEQPTKGMVHRNGKLRIGYFTQQHVDQLDLTLNAVQSLQMRYPEAGLKDEAARTYLGQFGISGLLALEPLYILSGGQKSRVAIALMAFNNPHILILDEPTNHLDLDAVQALIAALNNFKGGVLLVSHDSHLLSCVVEEIFYMDEQAHKLQKYHGDFLKYRKELLKRAKAAAAAQANH</sequence>
<dbReference type="Gene3D" id="3.40.50.300">
    <property type="entry name" value="P-loop containing nucleotide triphosphate hydrolases"/>
    <property type="match status" value="2"/>
</dbReference>
<organism evidence="7 8">
    <name type="scientific">Neospora caninum (strain Liverpool)</name>
    <dbReference type="NCBI Taxonomy" id="572307"/>
    <lineage>
        <taxon>Eukaryota</taxon>
        <taxon>Sar</taxon>
        <taxon>Alveolata</taxon>
        <taxon>Apicomplexa</taxon>
        <taxon>Conoidasida</taxon>
        <taxon>Coccidia</taxon>
        <taxon>Eucoccidiorida</taxon>
        <taxon>Eimeriorina</taxon>
        <taxon>Sarcocystidae</taxon>
        <taxon>Neospora</taxon>
    </lineage>
</organism>
<dbReference type="InParanoid" id="F0VAC8"/>
<keyword evidence="8" id="KW-1185">Reference proteome</keyword>
<dbReference type="GeneID" id="13441650"/>
<name>F0VAC8_NEOCL</name>
<dbReference type="InterPro" id="IPR027417">
    <property type="entry name" value="P-loop_NTPase"/>
</dbReference>
<dbReference type="SUPFAM" id="SSF52540">
    <property type="entry name" value="P-loop containing nucleoside triphosphate hydrolases"/>
    <property type="match status" value="2"/>
</dbReference>
<dbReference type="SMART" id="SM00382">
    <property type="entry name" value="AAA"/>
    <property type="match status" value="2"/>
</dbReference>
<feature type="region of interest" description="Disordered" evidence="5">
    <location>
        <begin position="80"/>
        <end position="122"/>
    </location>
</feature>
<dbReference type="eggNOG" id="KOG0062">
    <property type="taxonomic scope" value="Eukaryota"/>
</dbReference>
<dbReference type="FunCoup" id="F0VAC8">
    <property type="interactions" value="340"/>
</dbReference>
<dbReference type="PANTHER" id="PTHR19211">
    <property type="entry name" value="ATP-BINDING TRANSPORT PROTEIN-RELATED"/>
    <property type="match status" value="1"/>
</dbReference>
<dbReference type="FunFam" id="3.40.50.300:FF:000011">
    <property type="entry name" value="Putative ABC transporter ATP-binding component"/>
    <property type="match status" value="1"/>
</dbReference>
<dbReference type="Proteomes" id="UP000007494">
    <property type="component" value="Chromosome IV"/>
</dbReference>
<dbReference type="EMBL" id="FR823384">
    <property type="protein sequence ID" value="CBZ50617.1"/>
    <property type="molecule type" value="Genomic_DNA"/>
</dbReference>
<keyword evidence="2" id="KW-0547">Nucleotide-binding</keyword>
<dbReference type="GO" id="GO:0005524">
    <property type="term" value="F:ATP binding"/>
    <property type="evidence" value="ECO:0007669"/>
    <property type="project" value="UniProtKB-KW"/>
</dbReference>
<dbReference type="CDD" id="cd03221">
    <property type="entry name" value="ABCF_EF-3"/>
    <property type="match status" value="2"/>
</dbReference>
<protein>
    <submittedName>
        <fullName evidence="7">Mgc81714 protein, related</fullName>
    </submittedName>
</protein>
<feature type="compositionally biased region" description="Basic and acidic residues" evidence="5">
    <location>
        <begin position="611"/>
        <end position="622"/>
    </location>
</feature>
<dbReference type="VEuPathDB" id="ToxoDB:NCLIV_010850"/>
<dbReference type="Pfam" id="PF12848">
    <property type="entry name" value="ABC_tran_Xtn"/>
    <property type="match status" value="1"/>
</dbReference>
<dbReference type="AlphaFoldDB" id="F0VAC8"/>
<evidence type="ECO:0000256" key="2">
    <source>
        <dbReference type="ARBA" id="ARBA00022741"/>
    </source>
</evidence>
<keyword evidence="4" id="KW-0007">Acetylation</keyword>
<dbReference type="Pfam" id="PF26051">
    <property type="entry name" value="PWI_ABCF3"/>
    <property type="match status" value="1"/>
</dbReference>
<keyword evidence="3" id="KW-0067">ATP-binding</keyword>
<dbReference type="InterPro" id="IPR050611">
    <property type="entry name" value="ABCF"/>
</dbReference>
<evidence type="ECO:0000256" key="5">
    <source>
        <dbReference type="SAM" id="MobiDB-lite"/>
    </source>
</evidence>
<dbReference type="InterPro" id="IPR003439">
    <property type="entry name" value="ABC_transporter-like_ATP-bd"/>
</dbReference>
<reference evidence="8" key="1">
    <citation type="journal article" date="2012" name="PLoS Pathog.">
        <title>Comparative genomics of the apicomplexan parasites Toxoplasma gondii and Neospora caninum: Coccidia differing in host range and transmission strategy.</title>
        <authorList>
            <person name="Reid A.J."/>
            <person name="Vermont S.J."/>
            <person name="Cotton J.A."/>
            <person name="Harris D."/>
            <person name="Hill-Cawthorne G.A."/>
            <person name="Konen-Waisman S."/>
            <person name="Latham S.M."/>
            <person name="Mourier T."/>
            <person name="Norton R."/>
            <person name="Quail M.A."/>
            <person name="Sanders M."/>
            <person name="Shanmugam D."/>
            <person name="Sohal A."/>
            <person name="Wasmuth J.D."/>
            <person name="Brunk B."/>
            <person name="Grigg M.E."/>
            <person name="Howard J.C."/>
            <person name="Parkinson J."/>
            <person name="Roos D.S."/>
            <person name="Trees A.J."/>
            <person name="Berriman M."/>
            <person name="Pain A."/>
            <person name="Wastling J.M."/>
        </authorList>
    </citation>
    <scope>NUCLEOTIDE SEQUENCE [LARGE SCALE GENOMIC DNA]</scope>
    <source>
        <strain evidence="8">Liverpool</strain>
    </source>
</reference>
<evidence type="ECO:0000256" key="1">
    <source>
        <dbReference type="ARBA" id="ARBA00022737"/>
    </source>
</evidence>
<feature type="compositionally biased region" description="Basic and acidic residues" evidence="5">
    <location>
        <begin position="630"/>
        <end position="641"/>
    </location>
</feature>
<dbReference type="GO" id="GO:0016887">
    <property type="term" value="F:ATP hydrolysis activity"/>
    <property type="evidence" value="ECO:0007669"/>
    <property type="project" value="InterPro"/>
</dbReference>
<dbReference type="OMA" id="CTHIADI"/>
<gene>
    <name evidence="7" type="ORF">NCLIV_010850</name>
</gene>
<dbReference type="PROSITE" id="PS00211">
    <property type="entry name" value="ABC_TRANSPORTER_1"/>
    <property type="match status" value="2"/>
</dbReference>
<feature type="region of interest" description="Disordered" evidence="5">
    <location>
        <begin position="611"/>
        <end position="641"/>
    </location>
</feature>
<feature type="compositionally biased region" description="Basic and acidic residues" evidence="5">
    <location>
        <begin position="80"/>
        <end position="94"/>
    </location>
</feature>
<dbReference type="InterPro" id="IPR003593">
    <property type="entry name" value="AAA+_ATPase"/>
</dbReference>
<evidence type="ECO:0000313" key="8">
    <source>
        <dbReference type="Proteomes" id="UP000007494"/>
    </source>
</evidence>
<dbReference type="InterPro" id="IPR058770">
    <property type="entry name" value="PWI_ABCF3"/>
</dbReference>
<accession>F0VAC8</accession>
<keyword evidence="1" id="KW-0677">Repeat</keyword>
<dbReference type="Pfam" id="PF00005">
    <property type="entry name" value="ABC_tran"/>
    <property type="match status" value="2"/>
</dbReference>